<proteinExistence type="predicted"/>
<accession>A0ABS5VCM8</accession>
<dbReference type="Pfam" id="PF08240">
    <property type="entry name" value="ADH_N"/>
    <property type="match status" value="1"/>
</dbReference>
<dbReference type="EMBL" id="JAHEWS010000006">
    <property type="protein sequence ID" value="MBT1587248.1"/>
    <property type="molecule type" value="Genomic_DNA"/>
</dbReference>
<dbReference type="Gene3D" id="3.90.180.10">
    <property type="entry name" value="Medium-chain alcohol dehydrogenases, catalytic domain"/>
    <property type="match status" value="1"/>
</dbReference>
<dbReference type="InterPro" id="IPR036291">
    <property type="entry name" value="NAD(P)-bd_dom_sf"/>
</dbReference>
<dbReference type="CDD" id="cd08276">
    <property type="entry name" value="MDR7"/>
    <property type="match status" value="1"/>
</dbReference>
<organism evidence="2 3">
    <name type="scientific">Curtobacterium aurantiacum</name>
    <dbReference type="NCBI Taxonomy" id="3236919"/>
    <lineage>
        <taxon>Bacteria</taxon>
        <taxon>Bacillati</taxon>
        <taxon>Actinomycetota</taxon>
        <taxon>Actinomycetes</taxon>
        <taxon>Micrococcales</taxon>
        <taxon>Microbacteriaceae</taxon>
        <taxon>Curtobacterium</taxon>
    </lineage>
</organism>
<gene>
    <name evidence="2" type="ORF">KK097_05390</name>
</gene>
<protein>
    <submittedName>
        <fullName evidence="2">NAD(P)-dependent alcohol dehydrogenase</fullName>
    </submittedName>
</protein>
<dbReference type="SMART" id="SM00829">
    <property type="entry name" value="PKS_ER"/>
    <property type="match status" value="1"/>
</dbReference>
<dbReference type="Proteomes" id="UP001519641">
    <property type="component" value="Unassembled WGS sequence"/>
</dbReference>
<evidence type="ECO:0000313" key="2">
    <source>
        <dbReference type="EMBL" id="MBT1587248.1"/>
    </source>
</evidence>
<dbReference type="SUPFAM" id="SSF51735">
    <property type="entry name" value="NAD(P)-binding Rossmann-fold domains"/>
    <property type="match status" value="1"/>
</dbReference>
<feature type="domain" description="Enoyl reductase (ER)" evidence="1">
    <location>
        <begin position="10"/>
        <end position="333"/>
    </location>
</feature>
<dbReference type="PANTHER" id="PTHR45033">
    <property type="match status" value="1"/>
</dbReference>
<dbReference type="InterPro" id="IPR052711">
    <property type="entry name" value="Zinc_ADH-like"/>
</dbReference>
<dbReference type="Gene3D" id="3.40.50.720">
    <property type="entry name" value="NAD(P)-binding Rossmann-like Domain"/>
    <property type="match status" value="1"/>
</dbReference>
<evidence type="ECO:0000313" key="3">
    <source>
        <dbReference type="Proteomes" id="UP001519641"/>
    </source>
</evidence>
<dbReference type="SUPFAM" id="SSF50129">
    <property type="entry name" value="GroES-like"/>
    <property type="match status" value="1"/>
</dbReference>
<dbReference type="RefSeq" id="WP_214530971.1">
    <property type="nucleotide sequence ID" value="NZ_JAHEWN010000001.1"/>
</dbReference>
<sequence>MRAWTLADFGFDNLHLREVEVPTPGPNELLVEVSAVSLNYRDKALVEGNYSPEKMPKGLIVGADSAGVVTAVGSDVTKWEVGDRVTSHFYSTWADGPWDQVHTDAMIGGPIDGGLAEYMLLHEDRVVKSPDNLTDAEAATLPIAALTAWFSLFHHGKLETGGSVLVQGTGGVSVFAIQIASAFGARVIATSSSDDKLAIAKELGATDLINYRTTPDWAGKALELTDGKGVDVVIDVAGGDGINDSVRAAKAGGVVAVIGFLAGQTTNLDLMTVLFRQTTIQGIAVGTRVAFEELVEFLDDHEISPVIDSTFRFEDAKAAYDRLAEGPLGKVVIEVR</sequence>
<keyword evidence="3" id="KW-1185">Reference proteome</keyword>
<dbReference type="InterPro" id="IPR020843">
    <property type="entry name" value="ER"/>
</dbReference>
<dbReference type="Pfam" id="PF00107">
    <property type="entry name" value="ADH_zinc_N"/>
    <property type="match status" value="1"/>
</dbReference>
<reference evidence="2 3" key="1">
    <citation type="submission" date="2021-05" db="EMBL/GenBank/DDBJ databases">
        <title>Whole genome sequence of Curtobacterium flaccumfaciens pv. flaccumfaciens strain CFBP 8819.</title>
        <authorList>
            <person name="Osdaghi E."/>
            <person name="Taghouti G."/>
            <person name="Portier P."/>
            <person name="Fazliarab A."/>
            <person name="Taghavi S.M."/>
            <person name="Briand M."/>
            <person name="Le-Saux M."/>
            <person name="Jacques M.-A."/>
        </authorList>
    </citation>
    <scope>NUCLEOTIDE SEQUENCE [LARGE SCALE GENOMIC DNA]</scope>
    <source>
        <strain evidence="2 3">CFBP 8819</strain>
    </source>
</reference>
<comment type="caution">
    <text evidence="2">The sequence shown here is derived from an EMBL/GenBank/DDBJ whole genome shotgun (WGS) entry which is preliminary data.</text>
</comment>
<dbReference type="InterPro" id="IPR013154">
    <property type="entry name" value="ADH-like_N"/>
</dbReference>
<name>A0ABS5VCM8_9MICO</name>
<dbReference type="InterPro" id="IPR011032">
    <property type="entry name" value="GroES-like_sf"/>
</dbReference>
<dbReference type="InterPro" id="IPR013149">
    <property type="entry name" value="ADH-like_C"/>
</dbReference>
<dbReference type="PANTHER" id="PTHR45033:SF2">
    <property type="entry name" value="ZINC-TYPE ALCOHOL DEHYDROGENASE-LIKE PROTEIN C1773.06C"/>
    <property type="match status" value="1"/>
</dbReference>
<evidence type="ECO:0000259" key="1">
    <source>
        <dbReference type="SMART" id="SM00829"/>
    </source>
</evidence>